<dbReference type="Pfam" id="PF00083">
    <property type="entry name" value="Sugar_tr"/>
    <property type="match status" value="1"/>
</dbReference>
<feature type="transmembrane region" description="Helical" evidence="6">
    <location>
        <begin position="107"/>
        <end position="128"/>
    </location>
</feature>
<keyword evidence="4 6" id="KW-0472">Membrane</keyword>
<dbReference type="SUPFAM" id="SSF103473">
    <property type="entry name" value="MFS general substrate transporter"/>
    <property type="match status" value="1"/>
</dbReference>
<feature type="transmembrane region" description="Helical" evidence="6">
    <location>
        <begin position="202"/>
        <end position="223"/>
    </location>
</feature>
<evidence type="ECO:0000313" key="7">
    <source>
        <dbReference type="EMBL" id="CAC5398680.1"/>
    </source>
</evidence>
<dbReference type="Gene3D" id="1.20.1250.20">
    <property type="entry name" value="MFS general substrate transporter like domains"/>
    <property type="match status" value="1"/>
</dbReference>
<evidence type="ECO:0000256" key="2">
    <source>
        <dbReference type="ARBA" id="ARBA00022692"/>
    </source>
</evidence>
<feature type="transmembrane region" description="Helical" evidence="6">
    <location>
        <begin position="78"/>
        <end position="100"/>
    </location>
</feature>
<comment type="subcellular location">
    <subcellularLocation>
        <location evidence="1">Membrane</location>
        <topology evidence="1">Multi-pass membrane protein</topology>
    </subcellularLocation>
</comment>
<feature type="transmembrane region" description="Helical" evidence="6">
    <location>
        <begin position="45"/>
        <end position="66"/>
    </location>
</feature>
<dbReference type="PANTHER" id="PTHR24064">
    <property type="entry name" value="SOLUTE CARRIER FAMILY 22 MEMBER"/>
    <property type="match status" value="1"/>
</dbReference>
<feature type="transmembrane region" description="Helical" evidence="6">
    <location>
        <begin position="134"/>
        <end position="158"/>
    </location>
</feature>
<proteinExistence type="predicted"/>
<dbReference type="Proteomes" id="UP000507470">
    <property type="component" value="Unassembled WGS sequence"/>
</dbReference>
<dbReference type="InterPro" id="IPR005828">
    <property type="entry name" value="MFS_sugar_transport-like"/>
</dbReference>
<reference evidence="7 8" key="1">
    <citation type="submission" date="2020-06" db="EMBL/GenBank/DDBJ databases">
        <authorList>
            <person name="Li R."/>
            <person name="Bekaert M."/>
        </authorList>
    </citation>
    <scope>NUCLEOTIDE SEQUENCE [LARGE SCALE GENOMIC DNA]</scope>
    <source>
        <strain evidence="8">wild</strain>
    </source>
</reference>
<dbReference type="GO" id="GO:0016020">
    <property type="term" value="C:membrane"/>
    <property type="evidence" value="ECO:0007669"/>
    <property type="project" value="UniProtKB-SubCell"/>
</dbReference>
<feature type="transmembrane region" description="Helical" evidence="6">
    <location>
        <begin position="170"/>
        <end position="190"/>
    </location>
</feature>
<dbReference type="EMBL" id="CACVKT020005967">
    <property type="protein sequence ID" value="CAC5398680.1"/>
    <property type="molecule type" value="Genomic_DNA"/>
</dbReference>
<sequence length="280" mass="30969">MLNKMADVNGAKVRYDTDSIACIIDKKHQTSFSKSVRILITSKQLFIRTCILLFNWFAVNLAYYGITMNVGKLGGDVYVNMAISITVGFLGEIVCLFASYKIGRNRLYMFYMIIGGIGCLLTLLPSLLGQKSLHFLLVALFMLGKLTFNGAFLLLYLYTAEVAPTVTRGFFLSLCSGAGRIGSMSSSYIGDLGLLLDTKFGRALPIIIFGAVGLTAGILCVFLPETKDTILPDTVEDAVKLGRVVDNNEKAEEDLEERSRDDDNNDFELLDKKRNDDNKM</sequence>
<protein>
    <submittedName>
        <fullName evidence="7">SLC22A4_5</fullName>
    </submittedName>
</protein>
<evidence type="ECO:0000256" key="4">
    <source>
        <dbReference type="ARBA" id="ARBA00023136"/>
    </source>
</evidence>
<dbReference type="GO" id="GO:0022857">
    <property type="term" value="F:transmembrane transporter activity"/>
    <property type="evidence" value="ECO:0007669"/>
    <property type="project" value="InterPro"/>
</dbReference>
<feature type="region of interest" description="Disordered" evidence="5">
    <location>
        <begin position="250"/>
        <end position="280"/>
    </location>
</feature>
<name>A0A6J8CUT0_MYTCO</name>
<keyword evidence="3 6" id="KW-1133">Transmembrane helix</keyword>
<organism evidence="7 8">
    <name type="scientific">Mytilus coruscus</name>
    <name type="common">Sea mussel</name>
    <dbReference type="NCBI Taxonomy" id="42192"/>
    <lineage>
        <taxon>Eukaryota</taxon>
        <taxon>Metazoa</taxon>
        <taxon>Spiralia</taxon>
        <taxon>Lophotrochozoa</taxon>
        <taxon>Mollusca</taxon>
        <taxon>Bivalvia</taxon>
        <taxon>Autobranchia</taxon>
        <taxon>Pteriomorphia</taxon>
        <taxon>Mytilida</taxon>
        <taxon>Mytiloidea</taxon>
        <taxon>Mytilidae</taxon>
        <taxon>Mytilinae</taxon>
        <taxon>Mytilus</taxon>
    </lineage>
</organism>
<evidence type="ECO:0000256" key="3">
    <source>
        <dbReference type="ARBA" id="ARBA00022989"/>
    </source>
</evidence>
<dbReference type="AlphaFoldDB" id="A0A6J8CUT0"/>
<dbReference type="InterPro" id="IPR036259">
    <property type="entry name" value="MFS_trans_sf"/>
</dbReference>
<gene>
    <name evidence="7" type="ORF">MCOR_33038</name>
</gene>
<accession>A0A6J8CUT0</accession>
<keyword evidence="8" id="KW-1185">Reference proteome</keyword>
<dbReference type="OrthoDB" id="5296287at2759"/>
<keyword evidence="2 6" id="KW-0812">Transmembrane</keyword>
<evidence type="ECO:0000256" key="5">
    <source>
        <dbReference type="SAM" id="MobiDB-lite"/>
    </source>
</evidence>
<evidence type="ECO:0000256" key="6">
    <source>
        <dbReference type="SAM" id="Phobius"/>
    </source>
</evidence>
<feature type="compositionally biased region" description="Basic and acidic residues" evidence="5">
    <location>
        <begin position="269"/>
        <end position="280"/>
    </location>
</feature>
<evidence type="ECO:0000256" key="1">
    <source>
        <dbReference type="ARBA" id="ARBA00004141"/>
    </source>
</evidence>
<evidence type="ECO:0000313" key="8">
    <source>
        <dbReference type="Proteomes" id="UP000507470"/>
    </source>
</evidence>